<dbReference type="Proteomes" id="UP001143400">
    <property type="component" value="Unassembled WGS sequence"/>
</dbReference>
<dbReference type="AlphaFoldDB" id="A0A9W6IUD5"/>
<evidence type="ECO:0000256" key="2">
    <source>
        <dbReference type="SAM" id="MobiDB-lite"/>
    </source>
</evidence>
<dbReference type="Gene3D" id="3.30.110.40">
    <property type="entry name" value="TusA-like domain"/>
    <property type="match status" value="1"/>
</dbReference>
<proteinExistence type="inferred from homology"/>
<comment type="similarity">
    <text evidence="1">Belongs to the sulfur carrier protein TusA family.</text>
</comment>
<dbReference type="InterPro" id="IPR001455">
    <property type="entry name" value="TusA-like"/>
</dbReference>
<name>A0A9W6IUD5_9HYPH</name>
<organism evidence="4 5">
    <name type="scientific">Methylopila capsulata</name>
    <dbReference type="NCBI Taxonomy" id="61654"/>
    <lineage>
        <taxon>Bacteria</taxon>
        <taxon>Pseudomonadati</taxon>
        <taxon>Pseudomonadota</taxon>
        <taxon>Alphaproteobacteria</taxon>
        <taxon>Hyphomicrobiales</taxon>
        <taxon>Methylopilaceae</taxon>
        <taxon>Methylopila</taxon>
    </lineage>
</organism>
<feature type="region of interest" description="Disordered" evidence="2">
    <location>
        <begin position="66"/>
        <end position="92"/>
    </location>
</feature>
<evidence type="ECO:0000313" key="5">
    <source>
        <dbReference type="Proteomes" id="UP001143400"/>
    </source>
</evidence>
<evidence type="ECO:0000259" key="3">
    <source>
        <dbReference type="PROSITE" id="PS01148"/>
    </source>
</evidence>
<dbReference type="PANTHER" id="PTHR33279">
    <property type="entry name" value="SULFUR CARRIER PROTEIN YEDF-RELATED"/>
    <property type="match status" value="1"/>
</dbReference>
<reference evidence="4" key="2">
    <citation type="submission" date="2023-01" db="EMBL/GenBank/DDBJ databases">
        <authorList>
            <person name="Sun Q."/>
            <person name="Evtushenko L."/>
        </authorList>
    </citation>
    <scope>NUCLEOTIDE SEQUENCE</scope>
    <source>
        <strain evidence="4">VKM B-1606</strain>
    </source>
</reference>
<protein>
    <submittedName>
        <fullName evidence="4">Transcriptional regulator</fullName>
    </submittedName>
</protein>
<sequence>MEPSRRAGSPVSAPTTLDLRGLRCPLPVLRLRKALLGMPPGATVMALTDDPLATLDVPNFLRETGDDLLSSEPDGSGHRFVVRRGNETETTG</sequence>
<dbReference type="CDD" id="cd00291">
    <property type="entry name" value="SirA_YedF_YeeD"/>
    <property type="match status" value="1"/>
</dbReference>
<reference evidence="4" key="1">
    <citation type="journal article" date="2014" name="Int. J. Syst. Evol. Microbiol.">
        <title>Complete genome sequence of Corynebacterium casei LMG S-19264T (=DSM 44701T), isolated from a smear-ripened cheese.</title>
        <authorList>
            <consortium name="US DOE Joint Genome Institute (JGI-PGF)"/>
            <person name="Walter F."/>
            <person name="Albersmeier A."/>
            <person name="Kalinowski J."/>
            <person name="Ruckert C."/>
        </authorList>
    </citation>
    <scope>NUCLEOTIDE SEQUENCE</scope>
    <source>
        <strain evidence="4">VKM B-1606</strain>
    </source>
</reference>
<evidence type="ECO:0000256" key="1">
    <source>
        <dbReference type="ARBA" id="ARBA00008984"/>
    </source>
</evidence>
<dbReference type="EMBL" id="BSFF01000002">
    <property type="protein sequence ID" value="GLK55759.1"/>
    <property type="molecule type" value="Genomic_DNA"/>
</dbReference>
<feature type="domain" description="UPF0033" evidence="3">
    <location>
        <begin position="17"/>
        <end position="41"/>
    </location>
</feature>
<comment type="caution">
    <text evidence="4">The sequence shown here is derived from an EMBL/GenBank/DDBJ whole genome shotgun (WGS) entry which is preliminary data.</text>
</comment>
<evidence type="ECO:0000313" key="4">
    <source>
        <dbReference type="EMBL" id="GLK55759.1"/>
    </source>
</evidence>
<dbReference type="Pfam" id="PF01206">
    <property type="entry name" value="TusA"/>
    <property type="match status" value="1"/>
</dbReference>
<dbReference type="PROSITE" id="PS01148">
    <property type="entry name" value="UPF0033"/>
    <property type="match status" value="1"/>
</dbReference>
<dbReference type="SUPFAM" id="SSF64307">
    <property type="entry name" value="SirA-like"/>
    <property type="match status" value="1"/>
</dbReference>
<dbReference type="InterPro" id="IPR036868">
    <property type="entry name" value="TusA-like_sf"/>
</dbReference>
<gene>
    <name evidence="4" type="ORF">GCM10008170_17780</name>
</gene>
<accession>A0A9W6IUD5</accession>
<dbReference type="PANTHER" id="PTHR33279:SF6">
    <property type="entry name" value="SULFUR CARRIER PROTEIN YEDF-RELATED"/>
    <property type="match status" value="1"/>
</dbReference>